<dbReference type="OrthoDB" id="9915891at2"/>
<dbReference type="AlphaFoldDB" id="A0A238J372"/>
<name>A0A238J372_9RHOB</name>
<feature type="chain" id="PRO_5012353456" description="Transferrin-binding protein B C-lobe/N-lobe beta barrel domain-containing protein" evidence="1">
    <location>
        <begin position="25"/>
        <end position="189"/>
    </location>
</feature>
<accession>A0A238J372</accession>
<keyword evidence="3" id="KW-1185">Reference proteome</keyword>
<evidence type="ECO:0000256" key="1">
    <source>
        <dbReference type="SAM" id="SignalP"/>
    </source>
</evidence>
<evidence type="ECO:0000313" key="2">
    <source>
        <dbReference type="EMBL" id="SMX24682.1"/>
    </source>
</evidence>
<proteinExistence type="predicted"/>
<evidence type="ECO:0008006" key="4">
    <source>
        <dbReference type="Google" id="ProtNLM"/>
    </source>
</evidence>
<keyword evidence="1" id="KW-0732">Signal</keyword>
<dbReference type="Proteomes" id="UP000201838">
    <property type="component" value="Unassembled WGS sequence"/>
</dbReference>
<dbReference type="PROSITE" id="PS51257">
    <property type="entry name" value="PROKAR_LIPOPROTEIN"/>
    <property type="match status" value="1"/>
</dbReference>
<sequence>MKRKIGSLFIASILLAGCGGGTTAYEAFDNQGQSISDRANLLYLEEGYTDPSTLPASTTATFEGVIAIATLDESLEVLGDLELIADFNGPGGVAGSATNFVDETSNPYTGTLTISNGAIDRTADINTEFTYSARIDGPLTGASDTYVFDGFLDGDFIGNEYDYAFGFAEGTVTSDLETSEFTGIFAAER</sequence>
<reference evidence="2 3" key="1">
    <citation type="submission" date="2017-05" db="EMBL/GenBank/DDBJ databases">
        <authorList>
            <person name="Song R."/>
            <person name="Chenine A.L."/>
            <person name="Ruprecht R.M."/>
        </authorList>
    </citation>
    <scope>NUCLEOTIDE SEQUENCE [LARGE SCALE GENOMIC DNA]</scope>
    <source>
        <strain evidence="2 3">CECT 8489</strain>
    </source>
</reference>
<evidence type="ECO:0000313" key="3">
    <source>
        <dbReference type="Proteomes" id="UP000201838"/>
    </source>
</evidence>
<protein>
    <recommendedName>
        <fullName evidence="4">Transferrin-binding protein B C-lobe/N-lobe beta barrel domain-containing protein</fullName>
    </recommendedName>
</protein>
<dbReference type="RefSeq" id="WP_093974768.1">
    <property type="nucleotide sequence ID" value="NZ_FXXQ01000009.1"/>
</dbReference>
<organism evidence="2 3">
    <name type="scientific">Boseongicola aestuarii</name>
    <dbReference type="NCBI Taxonomy" id="1470561"/>
    <lineage>
        <taxon>Bacteria</taxon>
        <taxon>Pseudomonadati</taxon>
        <taxon>Pseudomonadota</taxon>
        <taxon>Alphaproteobacteria</taxon>
        <taxon>Rhodobacterales</taxon>
        <taxon>Paracoccaceae</taxon>
        <taxon>Boseongicola</taxon>
    </lineage>
</organism>
<dbReference type="EMBL" id="FXXQ01000009">
    <property type="protein sequence ID" value="SMX24682.1"/>
    <property type="molecule type" value="Genomic_DNA"/>
</dbReference>
<feature type="signal peptide" evidence="1">
    <location>
        <begin position="1"/>
        <end position="24"/>
    </location>
</feature>
<gene>
    <name evidence="2" type="ORF">BOA8489_02809</name>
</gene>